<dbReference type="InterPro" id="IPR011021">
    <property type="entry name" value="Arrestin-like_N"/>
</dbReference>
<organism evidence="3 4">
    <name type="scientific">Nannochloropsis gaditana</name>
    <dbReference type="NCBI Taxonomy" id="72520"/>
    <lineage>
        <taxon>Eukaryota</taxon>
        <taxon>Sar</taxon>
        <taxon>Stramenopiles</taxon>
        <taxon>Ochrophyta</taxon>
        <taxon>Eustigmatophyceae</taxon>
        <taxon>Eustigmatales</taxon>
        <taxon>Monodopsidaceae</taxon>
        <taxon>Nannochloropsis</taxon>
    </lineage>
</organism>
<dbReference type="InterPro" id="IPR014756">
    <property type="entry name" value="Ig_E-set"/>
</dbReference>
<evidence type="ECO:0000256" key="1">
    <source>
        <dbReference type="SAM" id="MobiDB-lite"/>
    </source>
</evidence>
<dbReference type="AlphaFoldDB" id="W7U214"/>
<dbReference type="SUPFAM" id="SSF81296">
    <property type="entry name" value="E set domains"/>
    <property type="match status" value="1"/>
</dbReference>
<dbReference type="InterPro" id="IPR050357">
    <property type="entry name" value="Arrestin_domain-protein"/>
</dbReference>
<dbReference type="PANTHER" id="PTHR11188">
    <property type="entry name" value="ARRESTIN DOMAIN CONTAINING PROTEIN"/>
    <property type="match status" value="1"/>
</dbReference>
<feature type="domain" description="Arrestin-like N-terminal" evidence="2">
    <location>
        <begin position="121"/>
        <end position="224"/>
    </location>
</feature>
<dbReference type="Pfam" id="PF00339">
    <property type="entry name" value="Arrestin_N"/>
    <property type="match status" value="1"/>
</dbReference>
<evidence type="ECO:0000313" key="3">
    <source>
        <dbReference type="EMBL" id="EWM26911.1"/>
    </source>
</evidence>
<dbReference type="EMBL" id="AZIL01000567">
    <property type="protein sequence ID" value="EWM26911.1"/>
    <property type="molecule type" value="Genomic_DNA"/>
</dbReference>
<feature type="region of interest" description="Disordered" evidence="1">
    <location>
        <begin position="40"/>
        <end position="65"/>
    </location>
</feature>
<proteinExistence type="predicted"/>
<keyword evidence="4" id="KW-1185">Reference proteome</keyword>
<dbReference type="Proteomes" id="UP000019335">
    <property type="component" value="Chromosome 8"/>
</dbReference>
<comment type="caution">
    <text evidence="3">The sequence shown here is derived from an EMBL/GenBank/DDBJ whole genome shotgun (WGS) entry which is preliminary data.</text>
</comment>
<dbReference type="PANTHER" id="PTHR11188:SF17">
    <property type="entry name" value="FI21816P1"/>
    <property type="match status" value="1"/>
</dbReference>
<sequence length="480" mass="52686">MAVEAENVSITFTYTSIPHTLSARLAAVDQTNMYQSTSYATPVGVSHPEGQDGGSRYATPASSHTSFQGPITKAAASYDMPIAHAVAASSPPFSIQQIPLDDFALRKVAFTKSGISLWLPKTDFYPGDTVIGKMKAKLTSKKTIRAVKAKLNSEAVASWTESSGEHSSTYYAALELAPTVELVLQEGTPSGSTFVLERRREYEWVVQFVLPPSLPSSFRFKKGTHIHKSDTHIAHMLTLSLDIPYWPDCKLEYFLRVHCTPEAITPAMQRPVELRESRPISSCCCFFRKGEANLQLAVPITVLPFSDGSSVTPTDFPISVGVENVSKRTLTDVRLALVGEIVLTGSRAFSTHEATRSYPFTVAEHLVASKVLPGTSLALHAVTTFPTLLLQWNPDFDIAFCRSRKPKKLNIVQMPSFVAGNVFQIKYHLELTAKSACSHVPDLSVPITFVPSHPPSHSSGVSLSLATQPFLIQHERQRWL</sequence>
<name>W7U214_9STRA</name>
<dbReference type="Gene3D" id="2.60.40.640">
    <property type="match status" value="2"/>
</dbReference>
<dbReference type="OrthoDB" id="2333384at2759"/>
<evidence type="ECO:0000259" key="2">
    <source>
        <dbReference type="Pfam" id="PF00339"/>
    </source>
</evidence>
<evidence type="ECO:0000313" key="4">
    <source>
        <dbReference type="Proteomes" id="UP000019335"/>
    </source>
</evidence>
<protein>
    <submittedName>
        <fullName evidence="3">Arrestin</fullName>
    </submittedName>
</protein>
<dbReference type="GO" id="GO:0015031">
    <property type="term" value="P:protein transport"/>
    <property type="evidence" value="ECO:0007669"/>
    <property type="project" value="TreeGrafter"/>
</dbReference>
<gene>
    <name evidence="3" type="ORF">Naga_100103g1</name>
</gene>
<reference evidence="3 4" key="1">
    <citation type="journal article" date="2014" name="Mol. Plant">
        <title>Chromosome Scale Genome Assembly and Transcriptome Profiling of Nannochloropsis gaditana in Nitrogen Depletion.</title>
        <authorList>
            <person name="Corteggiani Carpinelli E."/>
            <person name="Telatin A."/>
            <person name="Vitulo N."/>
            <person name="Forcato C."/>
            <person name="D'Angelo M."/>
            <person name="Schiavon R."/>
            <person name="Vezzi A."/>
            <person name="Giacometti G.M."/>
            <person name="Morosinotto T."/>
            <person name="Valle G."/>
        </authorList>
    </citation>
    <scope>NUCLEOTIDE SEQUENCE [LARGE SCALE GENOMIC DNA]</scope>
    <source>
        <strain evidence="3 4">B-31</strain>
    </source>
</reference>
<accession>W7U214</accession>
<dbReference type="GO" id="GO:0005737">
    <property type="term" value="C:cytoplasm"/>
    <property type="evidence" value="ECO:0007669"/>
    <property type="project" value="TreeGrafter"/>
</dbReference>
<dbReference type="InterPro" id="IPR014752">
    <property type="entry name" value="Arrestin-like_C"/>
</dbReference>